<name>A0A2U3P2W7_9MYCO</name>
<gene>
    <name evidence="2" type="ORF">MNAB215_210</name>
</gene>
<reference evidence="2 3" key="1">
    <citation type="submission" date="2017-01" db="EMBL/GenBank/DDBJ databases">
        <authorList>
            <consortium name="Urmite Genomes"/>
        </authorList>
    </citation>
    <scope>NUCLEOTIDE SEQUENCE [LARGE SCALE GENOMIC DNA]</scope>
    <source>
        <strain evidence="2 3">AB215</strain>
    </source>
</reference>
<evidence type="ECO:0000313" key="2">
    <source>
        <dbReference type="EMBL" id="SPM38035.1"/>
    </source>
</evidence>
<dbReference type="Proteomes" id="UP000240424">
    <property type="component" value="Unassembled WGS sequence"/>
</dbReference>
<feature type="compositionally biased region" description="Polar residues" evidence="1">
    <location>
        <begin position="12"/>
        <end position="21"/>
    </location>
</feature>
<feature type="region of interest" description="Disordered" evidence="1">
    <location>
        <begin position="1"/>
        <end position="21"/>
    </location>
</feature>
<dbReference type="STRING" id="1841861.GCA_900157365_04412"/>
<evidence type="ECO:0000256" key="1">
    <source>
        <dbReference type="SAM" id="MobiDB-lite"/>
    </source>
</evidence>
<dbReference type="EMBL" id="FUEZ01000003">
    <property type="protein sequence ID" value="SPM38035.1"/>
    <property type="molecule type" value="Genomic_DNA"/>
</dbReference>
<proteinExistence type="predicted"/>
<evidence type="ECO:0000313" key="3">
    <source>
        <dbReference type="Proteomes" id="UP000240424"/>
    </source>
</evidence>
<accession>A0A2U3P2W7</accession>
<protein>
    <submittedName>
        <fullName evidence="2">Long chain fatty acid-CoA synthetase Faa4p</fullName>
    </submittedName>
</protein>
<sequence>MPIQPTLRRAQSPRSGRTQRFAQRMTFPRVGQCFDIELTRETDGWFIRIPEIGAVAHAGRRSTIELVARECIATRTGIPMGYISVFVAKETP</sequence>
<organism evidence="2 3">
    <name type="scientific">Mycobacterium numidiamassiliense</name>
    <dbReference type="NCBI Taxonomy" id="1841861"/>
    <lineage>
        <taxon>Bacteria</taxon>
        <taxon>Bacillati</taxon>
        <taxon>Actinomycetota</taxon>
        <taxon>Actinomycetes</taxon>
        <taxon>Mycobacteriales</taxon>
        <taxon>Mycobacteriaceae</taxon>
        <taxon>Mycobacterium</taxon>
    </lineage>
</organism>
<keyword evidence="3" id="KW-1185">Reference proteome</keyword>
<dbReference type="AlphaFoldDB" id="A0A2U3P2W7"/>